<dbReference type="VEuPathDB" id="TriTrypDB:C3747_107g88"/>
<proteinExistence type="predicted"/>
<dbReference type="VEuPathDB" id="TriTrypDB:TCSYLVIO_006460"/>
<dbReference type="OrthoDB" id="269872at2759"/>
<dbReference type="VEuPathDB" id="TriTrypDB:TcCL_ESM12687"/>
<organism evidence="1 2">
    <name type="scientific">Trypanosoma cruzi</name>
    <dbReference type="NCBI Taxonomy" id="5693"/>
    <lineage>
        <taxon>Eukaryota</taxon>
        <taxon>Discoba</taxon>
        <taxon>Euglenozoa</taxon>
        <taxon>Kinetoplastea</taxon>
        <taxon>Metakinetoplastina</taxon>
        <taxon>Trypanosomatida</taxon>
        <taxon>Trypanosomatidae</taxon>
        <taxon>Trypanosoma</taxon>
        <taxon>Schizotrypanum</taxon>
    </lineage>
</organism>
<evidence type="ECO:0000313" key="1">
    <source>
        <dbReference type="EMBL" id="PWV07010.1"/>
    </source>
</evidence>
<dbReference type="AlphaFoldDB" id="A0A2V2WEE8"/>
<dbReference type="VEuPathDB" id="TriTrypDB:TcYC6_0035860"/>
<dbReference type="VEuPathDB" id="TriTrypDB:TcCLB.511479.20"/>
<dbReference type="VEuPathDB" id="TriTrypDB:C4B63_27g159"/>
<name>A0A2V2WEE8_TRYCR</name>
<dbReference type="VEuPathDB" id="TriTrypDB:TcBrA4_0109530"/>
<dbReference type="SMR" id="A0A2V2WEE8"/>
<dbReference type="EMBL" id="PRFC01000107">
    <property type="protein sequence ID" value="PWV07010.1"/>
    <property type="molecule type" value="Genomic_DNA"/>
</dbReference>
<comment type="caution">
    <text evidence="1">The sequence shown here is derived from an EMBL/GenBank/DDBJ whole genome shotgun (WGS) entry which is preliminary data.</text>
</comment>
<dbReference type="VEuPathDB" id="TriTrypDB:BCY84_01297"/>
<dbReference type="VEuPathDB" id="TriTrypDB:TcG_09289"/>
<gene>
    <name evidence="1" type="ORF">C3747_107g88</name>
</gene>
<protein>
    <submittedName>
        <fullName evidence="1">Uncharacterized protein</fullName>
    </submittedName>
</protein>
<dbReference type="VEuPathDB" id="TriTrypDB:TCDM_03724"/>
<dbReference type="OMA" id="SGNDMRT"/>
<dbReference type="VEuPathDB" id="TriTrypDB:ECC02_006054"/>
<evidence type="ECO:0000313" key="2">
    <source>
        <dbReference type="Proteomes" id="UP000246078"/>
    </source>
</evidence>
<dbReference type="VEuPathDB" id="TriTrypDB:Tc_MARK_5198"/>
<sequence>MSISQSDDIGKLNGGNSKLNRLKNYLLANDSNGAIHRSEVRSALCSGNDMRTNSPFITAAKSLRDDKGGKDLSLDATSEKCDLESALKNYQEDSEKLGKQLLTLKKELEAEVSSKRVMEEKLSMLESIVATQKKEILLLQRKVQSGVSELSEKKLESALREIAFLKSKLGGVGETENLSQGNVVLQLRSNLNKLAAEKDELLNCVRKQSMLLDVLERQKLHLEAAILIDVSEKELERYFDVARP</sequence>
<reference evidence="1 2" key="1">
    <citation type="journal article" date="2018" name="Microb. Genom.">
        <title>Expanding an expanded genome: long-read sequencing of Trypanosoma cruzi.</title>
        <authorList>
            <person name="Berna L."/>
            <person name="Rodriguez M."/>
            <person name="Chiribao M.L."/>
            <person name="Parodi-Talice A."/>
            <person name="Pita S."/>
            <person name="Rijo G."/>
            <person name="Alvarez-Valin F."/>
            <person name="Robello C."/>
        </authorList>
    </citation>
    <scope>NUCLEOTIDE SEQUENCE [LARGE SCALE GENOMIC DNA]</scope>
    <source>
        <strain evidence="1 2">TCC</strain>
    </source>
</reference>
<accession>A0A2V2WEE8</accession>
<dbReference type="Proteomes" id="UP000246078">
    <property type="component" value="Unassembled WGS sequence"/>
</dbReference>
<dbReference type="VEuPathDB" id="TriTrypDB:TcCLB.503867.10"/>